<evidence type="ECO:0000313" key="3">
    <source>
        <dbReference type="Proteomes" id="UP000005408"/>
    </source>
</evidence>
<dbReference type="Proteomes" id="UP000005408">
    <property type="component" value="Unassembled WGS sequence"/>
</dbReference>
<keyword evidence="3" id="KW-1185">Reference proteome</keyword>
<protein>
    <recommendedName>
        <fullName evidence="1">Acyl-ACP thioesterase-like C-terminal domain-containing protein</fullName>
    </recommendedName>
</protein>
<dbReference type="OrthoDB" id="5975054at2759"/>
<dbReference type="PANTHER" id="PTHR34487">
    <property type="entry name" value="ACYL-ACP THIOESTERASE"/>
    <property type="match status" value="1"/>
</dbReference>
<dbReference type="InterPro" id="IPR049427">
    <property type="entry name" value="Acyl-ACP_TE_C"/>
</dbReference>
<dbReference type="EnsemblMetazoa" id="G4576.2">
    <property type="protein sequence ID" value="G4576.2:cds"/>
    <property type="gene ID" value="G4576"/>
</dbReference>
<feature type="domain" description="Acyl-ACP thioesterase-like C-terminal" evidence="1">
    <location>
        <begin position="177"/>
        <end position="241"/>
    </location>
</feature>
<name>A0A8W8NAX5_MAGGI</name>
<proteinExistence type="predicted"/>
<dbReference type="OMA" id="MRFRINK"/>
<dbReference type="SUPFAM" id="SSF54637">
    <property type="entry name" value="Thioesterase/thiol ester dehydrase-isomerase"/>
    <property type="match status" value="1"/>
</dbReference>
<accession>A0A8W8NAX5</accession>
<organism evidence="2 3">
    <name type="scientific">Magallana gigas</name>
    <name type="common">Pacific oyster</name>
    <name type="synonym">Crassostrea gigas</name>
    <dbReference type="NCBI Taxonomy" id="29159"/>
    <lineage>
        <taxon>Eukaryota</taxon>
        <taxon>Metazoa</taxon>
        <taxon>Spiralia</taxon>
        <taxon>Lophotrochozoa</taxon>
        <taxon>Mollusca</taxon>
        <taxon>Bivalvia</taxon>
        <taxon>Autobranchia</taxon>
        <taxon>Pteriomorphia</taxon>
        <taxon>Ostreida</taxon>
        <taxon>Ostreoidea</taxon>
        <taxon>Ostreidae</taxon>
        <taxon>Magallana</taxon>
    </lineage>
</organism>
<dbReference type="Pfam" id="PF20791">
    <property type="entry name" value="Acyl-ACP_TE_C"/>
    <property type="match status" value="1"/>
</dbReference>
<dbReference type="AlphaFoldDB" id="A0A8W8NAX5"/>
<dbReference type="EnsemblMetazoa" id="G4576.1">
    <property type="protein sequence ID" value="G4576.1:cds"/>
    <property type="gene ID" value="G4576"/>
</dbReference>
<sequence length="287" mass="33692">MALNAVHDRRKKHNVVEVVFRGIPYADFDRTGHWSTWSLLRMFEGSLLLSASLSPILTTATSKDEEYIILRQHCKISRQFYEDINIHTHFNPRIMFWCHEVGKTSLNMKVNLLSLDSDHVYATNIRKAVNFNMKTKKAVPNNTFYLEQADRINSLRPSYKWLAFPKELPTKRFTVKKRPLYSDTDYMNHVNNASYVKFCLDCCACAAQAKFYIHFEADFIYPVLDVDIQYLGESYANDDLEISTWQSTVNISDIYCIIRRKNKIIVKSFFRFALTKLDQVDYFVSRL</sequence>
<evidence type="ECO:0000259" key="1">
    <source>
        <dbReference type="Pfam" id="PF20791"/>
    </source>
</evidence>
<evidence type="ECO:0000313" key="2">
    <source>
        <dbReference type="EnsemblMetazoa" id="G4576.2:cds"/>
    </source>
</evidence>
<dbReference type="InterPro" id="IPR029069">
    <property type="entry name" value="HotDog_dom_sf"/>
</dbReference>
<reference evidence="2" key="1">
    <citation type="submission" date="2022-08" db="UniProtKB">
        <authorList>
            <consortium name="EnsemblMetazoa"/>
        </authorList>
    </citation>
    <scope>IDENTIFICATION</scope>
    <source>
        <strain evidence="2">05x7-T-G4-1.051#20</strain>
    </source>
</reference>
<dbReference type="PANTHER" id="PTHR34487:SF1">
    <property type="entry name" value="ACYL-ACP THIOESTERASE"/>
    <property type="match status" value="1"/>
</dbReference>
<dbReference type="Gene3D" id="3.10.129.10">
    <property type="entry name" value="Hotdog Thioesterase"/>
    <property type="match status" value="1"/>
</dbReference>
<dbReference type="CDD" id="cd00586">
    <property type="entry name" value="4HBT"/>
    <property type="match status" value="1"/>
</dbReference>